<dbReference type="SUPFAM" id="SSF53187">
    <property type="entry name" value="Zn-dependent exopeptidases"/>
    <property type="match status" value="1"/>
</dbReference>
<evidence type="ECO:0000259" key="4">
    <source>
        <dbReference type="SMART" id="SM00646"/>
    </source>
</evidence>
<evidence type="ECO:0000256" key="1">
    <source>
        <dbReference type="ARBA" id="ARBA00001561"/>
    </source>
</evidence>
<organism evidence="5 6">
    <name type="scientific">Parvicella tangerina</name>
    <dbReference type="NCBI Taxonomy" id="2829795"/>
    <lineage>
        <taxon>Bacteria</taxon>
        <taxon>Pseudomonadati</taxon>
        <taxon>Bacteroidota</taxon>
        <taxon>Flavobacteriia</taxon>
        <taxon>Flavobacteriales</taxon>
        <taxon>Parvicellaceae</taxon>
        <taxon>Parvicella</taxon>
    </lineage>
</organism>
<evidence type="ECO:0000256" key="3">
    <source>
        <dbReference type="ARBA" id="ARBA00022801"/>
    </source>
</evidence>
<dbReference type="SMART" id="SM00646">
    <property type="entry name" value="Ami_3"/>
    <property type="match status" value="1"/>
</dbReference>
<gene>
    <name evidence="5" type="ORF">CRYO30217_01199</name>
</gene>
<name>A0A916JLM1_9FLAO</name>
<dbReference type="InterPro" id="IPR002508">
    <property type="entry name" value="MurNAc-LAA_cat"/>
</dbReference>
<comment type="catalytic activity">
    <reaction evidence="1">
        <text>Hydrolyzes the link between N-acetylmuramoyl residues and L-amino acid residues in certain cell-wall glycopeptides.</text>
        <dbReference type="EC" id="3.5.1.28"/>
    </reaction>
</comment>
<reference evidence="5" key="1">
    <citation type="submission" date="2021-04" db="EMBL/GenBank/DDBJ databases">
        <authorList>
            <person name="Rodrigo-Torres L."/>
            <person name="Arahal R. D."/>
            <person name="Lucena T."/>
        </authorList>
    </citation>
    <scope>NUCLEOTIDE SEQUENCE</scope>
    <source>
        <strain evidence="5">AS29M-1</strain>
    </source>
</reference>
<dbReference type="AlphaFoldDB" id="A0A916JLM1"/>
<dbReference type="CDD" id="cd02696">
    <property type="entry name" value="MurNAc-LAA"/>
    <property type="match status" value="1"/>
</dbReference>
<evidence type="ECO:0000313" key="5">
    <source>
        <dbReference type="EMBL" id="CAG5080147.1"/>
    </source>
</evidence>
<keyword evidence="3" id="KW-0378">Hydrolase</keyword>
<dbReference type="Pfam" id="PF01520">
    <property type="entry name" value="Amidase_3"/>
    <property type="match status" value="1"/>
</dbReference>
<dbReference type="Gene3D" id="3.40.630.40">
    <property type="entry name" value="Zn-dependent exopeptidases"/>
    <property type="match status" value="1"/>
</dbReference>
<feature type="domain" description="MurNAc-LAA" evidence="4">
    <location>
        <begin position="91"/>
        <end position="207"/>
    </location>
</feature>
<proteinExistence type="predicted"/>
<dbReference type="GO" id="GO:0008745">
    <property type="term" value="F:N-acetylmuramoyl-L-alanine amidase activity"/>
    <property type="evidence" value="ECO:0007669"/>
    <property type="project" value="UniProtKB-EC"/>
</dbReference>
<sequence length="306" mass="34478">MKSWGIAIFLMLCFVGVAQTDEKKMIVIVDAGHGGNDPGNLHQTVGLLDEKDLNLAMALKLGGYIDKFLGHKIEVIYTRTTDEFVSLEDRVQKANDLNAAYFISVHCNASDNKEIHGAETHIHLKESVTSSKLAHMIQDQFKNRAARASRGVKLKNDRLYNLYVLKETKMPAVLVETGFMTNAQEETYLNSDYGQDLLMSAVFRAFRDFVKQKHSIEMQTPNEEVADENEPVWKVQIMASTGPVALDNPDFLSVNAPVEELVIKNPNSAYNYKYYVGAYADKKEAKNKLKEIKDGVFKDAFLVKFE</sequence>
<dbReference type="PANTHER" id="PTHR30404:SF0">
    <property type="entry name" value="N-ACETYLMURAMOYL-L-ALANINE AMIDASE AMIC"/>
    <property type="match status" value="1"/>
</dbReference>
<protein>
    <recommendedName>
        <fullName evidence="2">N-acetylmuramoyl-L-alanine amidase</fullName>
        <ecNumber evidence="2">3.5.1.28</ecNumber>
    </recommendedName>
</protein>
<evidence type="ECO:0000313" key="6">
    <source>
        <dbReference type="Proteomes" id="UP000683507"/>
    </source>
</evidence>
<keyword evidence="6" id="KW-1185">Reference proteome</keyword>
<dbReference type="EMBL" id="OU015584">
    <property type="protein sequence ID" value="CAG5080147.1"/>
    <property type="molecule type" value="Genomic_DNA"/>
</dbReference>
<dbReference type="InterPro" id="IPR050695">
    <property type="entry name" value="N-acetylmuramoyl_amidase_3"/>
</dbReference>
<accession>A0A916JLM1</accession>
<dbReference type="PANTHER" id="PTHR30404">
    <property type="entry name" value="N-ACETYLMURAMOYL-L-ALANINE AMIDASE"/>
    <property type="match status" value="1"/>
</dbReference>
<evidence type="ECO:0000256" key="2">
    <source>
        <dbReference type="ARBA" id="ARBA00011901"/>
    </source>
</evidence>
<dbReference type="EC" id="3.5.1.28" evidence="2"/>
<dbReference type="Proteomes" id="UP000683507">
    <property type="component" value="Chromosome"/>
</dbReference>
<dbReference type="GO" id="GO:0009253">
    <property type="term" value="P:peptidoglycan catabolic process"/>
    <property type="evidence" value="ECO:0007669"/>
    <property type="project" value="InterPro"/>
</dbReference>
<dbReference type="KEGG" id="ptan:CRYO30217_01199"/>
<dbReference type="GO" id="GO:0030288">
    <property type="term" value="C:outer membrane-bounded periplasmic space"/>
    <property type="evidence" value="ECO:0007669"/>
    <property type="project" value="TreeGrafter"/>
</dbReference>